<gene>
    <name evidence="1" type="ORF">A2961_04135</name>
</gene>
<dbReference type="STRING" id="1802519.A2961_04135"/>
<name>A0A1F8BDX1_9BACT</name>
<evidence type="ECO:0000313" key="2">
    <source>
        <dbReference type="Proteomes" id="UP000177082"/>
    </source>
</evidence>
<dbReference type="EMBL" id="MGHF01000037">
    <property type="protein sequence ID" value="OGM61508.1"/>
    <property type="molecule type" value="Genomic_DNA"/>
</dbReference>
<sequence>MNVMKRKGNYNKTIDLDYRFIEDELDDKILAEAFDLIFKKIIQDRKRLLGYFRSEDFIKLQAKLLKRRSILLDYLAIH</sequence>
<comment type="caution">
    <text evidence="1">The sequence shown here is derived from an EMBL/GenBank/DDBJ whole genome shotgun (WGS) entry which is preliminary data.</text>
</comment>
<protein>
    <submittedName>
        <fullName evidence="1">Uncharacterized protein</fullName>
    </submittedName>
</protein>
<evidence type="ECO:0000313" key="1">
    <source>
        <dbReference type="EMBL" id="OGM61508.1"/>
    </source>
</evidence>
<dbReference type="Proteomes" id="UP000177082">
    <property type="component" value="Unassembled WGS sequence"/>
</dbReference>
<proteinExistence type="predicted"/>
<dbReference type="AlphaFoldDB" id="A0A1F8BDX1"/>
<organism evidence="1 2">
    <name type="scientific">Candidatus Woesebacteria bacterium RIFCSPLOWO2_01_FULL_39_21</name>
    <dbReference type="NCBI Taxonomy" id="1802519"/>
    <lineage>
        <taxon>Bacteria</taxon>
        <taxon>Candidatus Woeseibacteriota</taxon>
    </lineage>
</organism>
<reference evidence="1 2" key="1">
    <citation type="journal article" date="2016" name="Nat. Commun.">
        <title>Thousands of microbial genomes shed light on interconnected biogeochemical processes in an aquifer system.</title>
        <authorList>
            <person name="Anantharaman K."/>
            <person name="Brown C.T."/>
            <person name="Hug L.A."/>
            <person name="Sharon I."/>
            <person name="Castelle C.J."/>
            <person name="Probst A.J."/>
            <person name="Thomas B.C."/>
            <person name="Singh A."/>
            <person name="Wilkins M.J."/>
            <person name="Karaoz U."/>
            <person name="Brodie E.L."/>
            <person name="Williams K.H."/>
            <person name="Hubbard S.S."/>
            <person name="Banfield J.F."/>
        </authorList>
    </citation>
    <scope>NUCLEOTIDE SEQUENCE [LARGE SCALE GENOMIC DNA]</scope>
</reference>
<accession>A0A1F8BDX1</accession>